<accession>A0A510KPG3</accession>
<feature type="transmembrane region" description="Helical" evidence="1">
    <location>
        <begin position="6"/>
        <end position="29"/>
    </location>
</feature>
<proteinExistence type="predicted"/>
<organism evidence="2 3">
    <name type="scientific">Leptotrichia trevisanii</name>
    <dbReference type="NCBI Taxonomy" id="109328"/>
    <lineage>
        <taxon>Bacteria</taxon>
        <taxon>Fusobacteriati</taxon>
        <taxon>Fusobacteriota</taxon>
        <taxon>Fusobacteriia</taxon>
        <taxon>Fusobacteriales</taxon>
        <taxon>Leptotrichiaceae</taxon>
        <taxon>Leptotrichia</taxon>
    </lineage>
</organism>
<evidence type="ECO:0000256" key="1">
    <source>
        <dbReference type="SAM" id="Phobius"/>
    </source>
</evidence>
<name>A0A510KPG3_9FUSO</name>
<gene>
    <name evidence="2" type="ORF">JMUB3935_1510</name>
</gene>
<dbReference type="EMBL" id="AP019840">
    <property type="protein sequence ID" value="BBM52531.1"/>
    <property type="molecule type" value="Genomic_DNA"/>
</dbReference>
<feature type="transmembrane region" description="Helical" evidence="1">
    <location>
        <begin position="49"/>
        <end position="72"/>
    </location>
</feature>
<evidence type="ECO:0000313" key="2">
    <source>
        <dbReference type="EMBL" id="BBM52531.1"/>
    </source>
</evidence>
<keyword evidence="1" id="KW-0472">Membrane</keyword>
<keyword evidence="1" id="KW-0812">Transmembrane</keyword>
<sequence>MLNIIMRVINALLTVAFVLILVWFVYNLVIRFKKNIVVFKFRITSIRGFLIGMSINLFVIYCLIRIISFFAIRV</sequence>
<reference evidence="2 3" key="1">
    <citation type="submission" date="2019-07" db="EMBL/GenBank/DDBJ databases">
        <title>Complete Genome Sequence of Leptotrichia trevisanii Strain JMUB3935.</title>
        <authorList>
            <person name="Watanabe S."/>
            <person name="Cui L."/>
        </authorList>
    </citation>
    <scope>NUCLEOTIDE SEQUENCE [LARGE SCALE GENOMIC DNA]</scope>
    <source>
        <strain evidence="2 3">JMUB3935</strain>
    </source>
</reference>
<dbReference type="Proteomes" id="UP000321378">
    <property type="component" value="Chromosome"/>
</dbReference>
<keyword evidence="1" id="KW-1133">Transmembrane helix</keyword>
<protein>
    <submittedName>
        <fullName evidence="2">Uncharacterized protein</fullName>
    </submittedName>
</protein>
<evidence type="ECO:0000313" key="3">
    <source>
        <dbReference type="Proteomes" id="UP000321378"/>
    </source>
</evidence>
<dbReference type="AlphaFoldDB" id="A0A510KPG3"/>